<evidence type="ECO:0000313" key="3">
    <source>
        <dbReference type="Proteomes" id="UP000281343"/>
    </source>
</evidence>
<sequence length="142" mass="15834">MRYVAILIAACLAWPALASPVEPVPGVPERRELLNTLRPLVENDLGAPVEFMVDQLLWEDDRAFGRVVAQRPGGGQIDIATTPMVQRDGVLPEAIDGTRVEAFFRKTSEGWQVVTYEIGTTNTWFLAYDCANYGAFMREWGC</sequence>
<accession>A0A3L9Y7F9</accession>
<evidence type="ECO:0008006" key="4">
    <source>
        <dbReference type="Google" id="ProtNLM"/>
    </source>
</evidence>
<evidence type="ECO:0000313" key="2">
    <source>
        <dbReference type="EMBL" id="RMA43017.1"/>
    </source>
</evidence>
<dbReference type="EMBL" id="RCNT01000002">
    <property type="protein sequence ID" value="RMA43017.1"/>
    <property type="molecule type" value="Genomic_DNA"/>
</dbReference>
<reference evidence="2 3" key="1">
    <citation type="submission" date="2018-10" db="EMBL/GenBank/DDBJ databases">
        <authorList>
            <person name="Jung H.S."/>
            <person name="Jeon C.O."/>
        </authorList>
    </citation>
    <scope>NUCLEOTIDE SEQUENCE [LARGE SCALE GENOMIC DNA]</scope>
    <source>
        <strain evidence="2 3">MA-7-27</strain>
    </source>
</reference>
<feature type="chain" id="PRO_5018038673" description="DUF4864 domain-containing protein" evidence="1">
    <location>
        <begin position="19"/>
        <end position="142"/>
    </location>
</feature>
<evidence type="ECO:0000256" key="1">
    <source>
        <dbReference type="SAM" id="SignalP"/>
    </source>
</evidence>
<protein>
    <recommendedName>
        <fullName evidence="4">DUF4864 domain-containing protein</fullName>
    </recommendedName>
</protein>
<dbReference type="RefSeq" id="WP_121896954.1">
    <property type="nucleotide sequence ID" value="NZ_RCNT01000002.1"/>
</dbReference>
<dbReference type="OrthoDB" id="5540942at2"/>
<dbReference type="AlphaFoldDB" id="A0A3L9Y7F9"/>
<keyword evidence="3" id="KW-1185">Reference proteome</keyword>
<comment type="caution">
    <text evidence="2">The sequence shown here is derived from an EMBL/GenBank/DDBJ whole genome shotgun (WGS) entry which is preliminary data.</text>
</comment>
<gene>
    <name evidence="2" type="ORF">D9R08_05085</name>
</gene>
<feature type="signal peptide" evidence="1">
    <location>
        <begin position="1"/>
        <end position="18"/>
    </location>
</feature>
<organism evidence="2 3">
    <name type="scientific">Rhodophyticola porphyridii</name>
    <dbReference type="NCBI Taxonomy" id="1852017"/>
    <lineage>
        <taxon>Bacteria</taxon>
        <taxon>Pseudomonadati</taxon>
        <taxon>Pseudomonadota</taxon>
        <taxon>Alphaproteobacteria</taxon>
        <taxon>Rhodobacterales</taxon>
        <taxon>Roseobacteraceae</taxon>
        <taxon>Rhodophyticola</taxon>
    </lineage>
</organism>
<dbReference type="Proteomes" id="UP000281343">
    <property type="component" value="Unassembled WGS sequence"/>
</dbReference>
<keyword evidence="1" id="KW-0732">Signal</keyword>
<name>A0A3L9Y7F9_9RHOB</name>
<proteinExistence type="predicted"/>